<organism evidence="2 3">
    <name type="scientific">Durusdinium trenchii</name>
    <dbReference type="NCBI Taxonomy" id="1381693"/>
    <lineage>
        <taxon>Eukaryota</taxon>
        <taxon>Sar</taxon>
        <taxon>Alveolata</taxon>
        <taxon>Dinophyceae</taxon>
        <taxon>Suessiales</taxon>
        <taxon>Symbiodiniaceae</taxon>
        <taxon>Durusdinium</taxon>
    </lineage>
</organism>
<protein>
    <submittedName>
        <fullName evidence="2">PDZ domain-containing protein</fullName>
    </submittedName>
</protein>
<keyword evidence="3" id="KW-1185">Reference proteome</keyword>
<sequence length="274" mass="30204">MLAISLCLLPLALAICQDCDTEVVNLLTWHRGHRASRHHRGGHYDGRKHFRRQGGDRGRKHTKRRRRGGGGGGGNNDDTPSVDTSDSGYVPCTYNKTYGYPDGVVQVALDSTGTPLTELDSRCSSNAVSYVDDSEEASCILNSPGDYYDYGNWDAESACPYPAGATEYPTVTTRAQCEAYYNNFVALGDSITINGTYYKLGIGHGPLKGVRGNCYFMEYEGRYALIFQVDIRSWSFEFTYDTLQYIYNNQGDPGGTCLIPNVQIIDCADIPGMS</sequence>
<feature type="compositionally biased region" description="Basic residues" evidence="1">
    <location>
        <begin position="58"/>
        <end position="68"/>
    </location>
</feature>
<feature type="compositionally biased region" description="Basic and acidic residues" evidence="1">
    <location>
        <begin position="42"/>
        <end position="57"/>
    </location>
</feature>
<evidence type="ECO:0000313" key="2">
    <source>
        <dbReference type="EMBL" id="CAK9014315.1"/>
    </source>
</evidence>
<feature type="region of interest" description="Disordered" evidence="1">
    <location>
        <begin position="35"/>
        <end position="87"/>
    </location>
</feature>
<dbReference type="Proteomes" id="UP001642464">
    <property type="component" value="Unassembled WGS sequence"/>
</dbReference>
<dbReference type="EMBL" id="CAXAMM010007469">
    <property type="protein sequence ID" value="CAK9014315.1"/>
    <property type="molecule type" value="Genomic_DNA"/>
</dbReference>
<gene>
    <name evidence="2" type="ORF">SCF082_LOCUS12283</name>
</gene>
<feature type="compositionally biased region" description="Polar residues" evidence="1">
    <location>
        <begin position="76"/>
        <end position="87"/>
    </location>
</feature>
<accession>A0ABP0JJ68</accession>
<proteinExistence type="predicted"/>
<reference evidence="2 3" key="1">
    <citation type="submission" date="2024-02" db="EMBL/GenBank/DDBJ databases">
        <authorList>
            <person name="Chen Y."/>
            <person name="Shah S."/>
            <person name="Dougan E. K."/>
            <person name="Thang M."/>
            <person name="Chan C."/>
        </authorList>
    </citation>
    <scope>NUCLEOTIDE SEQUENCE [LARGE SCALE GENOMIC DNA]</scope>
</reference>
<comment type="caution">
    <text evidence="2">The sequence shown here is derived from an EMBL/GenBank/DDBJ whole genome shotgun (WGS) entry which is preliminary data.</text>
</comment>
<name>A0ABP0JJ68_9DINO</name>
<evidence type="ECO:0000313" key="3">
    <source>
        <dbReference type="Proteomes" id="UP001642464"/>
    </source>
</evidence>
<evidence type="ECO:0000256" key="1">
    <source>
        <dbReference type="SAM" id="MobiDB-lite"/>
    </source>
</evidence>